<dbReference type="InterPro" id="IPR013783">
    <property type="entry name" value="Ig-like_fold"/>
</dbReference>
<dbReference type="InterPro" id="IPR004358">
    <property type="entry name" value="Sig_transdc_His_kin-like_C"/>
</dbReference>
<dbReference type="AlphaFoldDB" id="W6RRR4"/>
<evidence type="ECO:0000256" key="9">
    <source>
        <dbReference type="SAM" id="Phobius"/>
    </source>
</evidence>
<name>W6RRR4_9CLOT</name>
<dbReference type="PATRIC" id="fig|1216932.3.peg.78"/>
<keyword evidence="7" id="KW-0067">ATP-binding</keyword>
<gene>
    <name evidence="11" type="ORF">CM240_0092</name>
</gene>
<dbReference type="InterPro" id="IPR003661">
    <property type="entry name" value="HisK_dim/P_dom"/>
</dbReference>
<protein>
    <recommendedName>
        <fullName evidence="2">histidine kinase</fullName>
        <ecNumber evidence="2">2.7.13.3</ecNumber>
    </recommendedName>
</protein>
<dbReference type="Pfam" id="PF00512">
    <property type="entry name" value="HisKA"/>
    <property type="match status" value="1"/>
</dbReference>
<dbReference type="PANTHER" id="PTHR43547">
    <property type="entry name" value="TWO-COMPONENT HISTIDINE KINASE"/>
    <property type="match status" value="1"/>
</dbReference>
<keyword evidence="4" id="KW-0808">Transferase</keyword>
<dbReference type="KEGG" id="clt:CM240_0092"/>
<dbReference type="GO" id="GO:0000155">
    <property type="term" value="F:phosphorelay sensor kinase activity"/>
    <property type="evidence" value="ECO:0007669"/>
    <property type="project" value="InterPro"/>
</dbReference>
<keyword evidence="9" id="KW-0812">Transmembrane</keyword>
<dbReference type="Gene3D" id="1.10.287.130">
    <property type="match status" value="1"/>
</dbReference>
<dbReference type="EC" id="2.7.13.3" evidence="2"/>
<dbReference type="InterPro" id="IPR015943">
    <property type="entry name" value="WD40/YVTN_repeat-like_dom_sf"/>
</dbReference>
<sequence length="1064" mass="122088">MKNFIRRVALFELLIFVIMIIIQSDIIRGKEVYEINFQKINVKDGLSNRNITTIYQDSIGYIWIGTAHGLNRYNGHDIKIYNNEIGNEESLSSNYISSIIEDDSGNMWIGTSGGLNILDIKKDKITRVPNKIIDNEGTIHFNITALYKDSKGRIWIGTECGLNIYDTVTGEIREYTTDGIEGETLISNYITRIEEDDYGNIWIGTKKGINVFVEETNKFESNTKKRNKYIYDMENDDNGNIWISTKDGVVKFSFKNQDIYNQYDIDSKFGMHINQIMSDKNNNIWFATVEGLTKYDKNTGKRSDYKTSIYEPKSISSDYITCLFEDKDGVIWIGTDNGVNIINLSQQFNLLNVEYLSSEKLKNISVTDIFEDSDSNYWIGTKNSGIRFINSLEGNVVSYYYDENNENSIISNNIRSIVETNKNNILVATDKGLSLINKVTGDIENFRIDEEYDIDVNILYKDEDYIWMGTKNGLISYNEVTGEIIEYKLNLDTYGISAVNIVDIYQDSNDKDILWLGGGVAGGLIKFSKKNGVEERYVKHINRNLKNYGSVNSIKGDSFRNIWIGTDIGLVKFNVDTEEFYHYTEKDGLIDNYIYSVLLDNDENIWMSTDKGISKLNIKTGKFNNYIEGNEIFVGGFNVRADFKRKDGLIFLGGSKGLIFFNPEDILEDSFIDNNVVIESITVNNKKNYFEKDYIKLKYNENNIKFNFFSPNYKNIDSIKYDYMLEGLDEKWICCDSQNSVNYTLLSPGKYNFKVRATDINGNVSDVTNVKILIKRPYWRTPVAYIIYIIVFLIIVAFVWDYVKILEGMVKKRTAELNMQLQQNDKLYKEIIKNEKFKNAYFVNLSHELRTPLNVILSTVQLVNLLNKDQGITKEKSSEYMKIIEKSSNTLLKVINDIVDSSKIETGNYKINKERVDIVYIVEEAALNMSNFIEEKGIEFIIDPEIEEKIVYCDPTEIERCTINLLANASKFTPEGGKINLYIKDRGNEVDIIVEDTGIGISEEDQSFIFNRFSQVEGVETVKCSSSGIGLTLVKYLVELHGGRIKLESEVNKGSKFIITLPII</sequence>
<evidence type="ECO:0000313" key="12">
    <source>
        <dbReference type="Proteomes" id="UP000019426"/>
    </source>
</evidence>
<dbReference type="Pfam" id="PF07494">
    <property type="entry name" value="Reg_prop"/>
    <property type="match status" value="8"/>
</dbReference>
<feature type="transmembrane region" description="Helical" evidence="9">
    <location>
        <begin position="783"/>
        <end position="803"/>
    </location>
</feature>
<evidence type="ECO:0000256" key="1">
    <source>
        <dbReference type="ARBA" id="ARBA00000085"/>
    </source>
</evidence>
<evidence type="ECO:0000256" key="2">
    <source>
        <dbReference type="ARBA" id="ARBA00012438"/>
    </source>
</evidence>
<organism evidence="11 12">
    <name type="scientific">Clostridium bornimense</name>
    <dbReference type="NCBI Taxonomy" id="1216932"/>
    <lineage>
        <taxon>Bacteria</taxon>
        <taxon>Bacillati</taxon>
        <taxon>Bacillota</taxon>
        <taxon>Clostridia</taxon>
        <taxon>Eubacteriales</taxon>
        <taxon>Clostridiaceae</taxon>
        <taxon>Clostridium</taxon>
    </lineage>
</organism>
<evidence type="ECO:0000256" key="8">
    <source>
        <dbReference type="ARBA" id="ARBA00023012"/>
    </source>
</evidence>
<dbReference type="InterPro" id="IPR005467">
    <property type="entry name" value="His_kinase_dom"/>
</dbReference>
<dbReference type="SMART" id="SM00387">
    <property type="entry name" value="HATPase_c"/>
    <property type="match status" value="1"/>
</dbReference>
<dbReference type="Gene3D" id="2.60.40.10">
    <property type="entry name" value="Immunoglobulins"/>
    <property type="match status" value="1"/>
</dbReference>
<dbReference type="InterPro" id="IPR036097">
    <property type="entry name" value="HisK_dim/P_sf"/>
</dbReference>
<proteinExistence type="predicted"/>
<dbReference type="Pfam" id="PF02518">
    <property type="entry name" value="HATPase_c"/>
    <property type="match status" value="1"/>
</dbReference>
<evidence type="ECO:0000256" key="7">
    <source>
        <dbReference type="ARBA" id="ARBA00022840"/>
    </source>
</evidence>
<dbReference type="eggNOG" id="COG2205">
    <property type="taxonomic scope" value="Bacteria"/>
</dbReference>
<dbReference type="SMART" id="SM00388">
    <property type="entry name" value="HisKA"/>
    <property type="match status" value="1"/>
</dbReference>
<dbReference type="PANTHER" id="PTHR43547:SF2">
    <property type="entry name" value="HYBRID SIGNAL TRANSDUCTION HISTIDINE KINASE C"/>
    <property type="match status" value="1"/>
</dbReference>
<dbReference type="PROSITE" id="PS50109">
    <property type="entry name" value="HIS_KIN"/>
    <property type="match status" value="1"/>
</dbReference>
<keyword evidence="8" id="KW-0902">Two-component regulatory system</keyword>
<dbReference type="EMBL" id="HG917868">
    <property type="protein sequence ID" value="CDM67271.1"/>
    <property type="molecule type" value="Genomic_DNA"/>
</dbReference>
<dbReference type="STRING" id="1216932.CM240_0092"/>
<dbReference type="InterPro" id="IPR003594">
    <property type="entry name" value="HATPase_dom"/>
</dbReference>
<dbReference type="CDD" id="cd00082">
    <property type="entry name" value="HisKA"/>
    <property type="match status" value="1"/>
</dbReference>
<dbReference type="RefSeq" id="WP_051483607.1">
    <property type="nucleotide sequence ID" value="NZ_HG917868.1"/>
</dbReference>
<comment type="catalytic activity">
    <reaction evidence="1">
        <text>ATP + protein L-histidine = ADP + protein N-phospho-L-histidine.</text>
        <dbReference type="EC" id="2.7.13.3"/>
    </reaction>
</comment>
<dbReference type="SUPFAM" id="SSF55874">
    <property type="entry name" value="ATPase domain of HSP90 chaperone/DNA topoisomerase II/histidine kinase"/>
    <property type="match status" value="1"/>
</dbReference>
<evidence type="ECO:0000256" key="4">
    <source>
        <dbReference type="ARBA" id="ARBA00022679"/>
    </source>
</evidence>
<evidence type="ECO:0000256" key="6">
    <source>
        <dbReference type="ARBA" id="ARBA00022777"/>
    </source>
</evidence>
<keyword evidence="3" id="KW-0597">Phosphoprotein</keyword>
<keyword evidence="12" id="KW-1185">Reference proteome</keyword>
<reference evidence="11 12" key="1">
    <citation type="submission" date="2013-11" db="EMBL/GenBank/DDBJ databases">
        <title>Complete genome sequence of Clostridum sp. M2/40.</title>
        <authorList>
            <person name="Wibberg D."/>
            <person name="Puehler A."/>
            <person name="Schlueter A."/>
        </authorList>
    </citation>
    <scope>NUCLEOTIDE SEQUENCE [LARGE SCALE GENOMIC DNA]</scope>
    <source>
        <strain evidence="12">M2/40</strain>
    </source>
</reference>
<feature type="domain" description="Histidine kinase" evidence="10">
    <location>
        <begin position="844"/>
        <end position="1064"/>
    </location>
</feature>
<evidence type="ECO:0000313" key="11">
    <source>
        <dbReference type="EMBL" id="CDM67271.1"/>
    </source>
</evidence>
<evidence type="ECO:0000259" key="10">
    <source>
        <dbReference type="PROSITE" id="PS50109"/>
    </source>
</evidence>
<dbReference type="InterPro" id="IPR011110">
    <property type="entry name" value="Reg_prop"/>
</dbReference>
<dbReference type="GO" id="GO:0005524">
    <property type="term" value="F:ATP binding"/>
    <property type="evidence" value="ECO:0007669"/>
    <property type="project" value="UniProtKB-KW"/>
</dbReference>
<dbReference type="SUPFAM" id="SSF63829">
    <property type="entry name" value="Calcium-dependent phosphotriesterase"/>
    <property type="match status" value="3"/>
</dbReference>
<accession>W6RRR4</accession>
<keyword evidence="5" id="KW-0547">Nucleotide-binding</keyword>
<dbReference type="Proteomes" id="UP000019426">
    <property type="component" value="Chromosome M2/40_rep1"/>
</dbReference>
<dbReference type="eggNOG" id="COG3292">
    <property type="taxonomic scope" value="Bacteria"/>
</dbReference>
<dbReference type="Gene3D" id="2.130.10.10">
    <property type="entry name" value="YVTN repeat-like/Quinoprotein amine dehydrogenase"/>
    <property type="match status" value="3"/>
</dbReference>
<keyword evidence="9" id="KW-0472">Membrane</keyword>
<dbReference type="Gene3D" id="3.30.565.10">
    <property type="entry name" value="Histidine kinase-like ATPase, C-terminal domain"/>
    <property type="match status" value="1"/>
</dbReference>
<dbReference type="HOGENOM" id="CLU_000445_28_2_9"/>
<keyword evidence="9" id="KW-1133">Transmembrane helix</keyword>
<dbReference type="Pfam" id="PF07495">
    <property type="entry name" value="Y_Y_Y"/>
    <property type="match status" value="1"/>
</dbReference>
<dbReference type="PRINTS" id="PR00344">
    <property type="entry name" value="BCTRLSENSOR"/>
</dbReference>
<evidence type="ECO:0000256" key="3">
    <source>
        <dbReference type="ARBA" id="ARBA00022553"/>
    </source>
</evidence>
<dbReference type="InterPro" id="IPR011123">
    <property type="entry name" value="Y_Y_Y"/>
</dbReference>
<dbReference type="InterPro" id="IPR036890">
    <property type="entry name" value="HATPase_C_sf"/>
</dbReference>
<evidence type="ECO:0000256" key="5">
    <source>
        <dbReference type="ARBA" id="ARBA00022741"/>
    </source>
</evidence>
<keyword evidence="6 11" id="KW-0418">Kinase</keyword>
<dbReference type="FunFam" id="3.30.565.10:FF:000037">
    <property type="entry name" value="Hybrid sensor histidine kinase/response regulator"/>
    <property type="match status" value="1"/>
</dbReference>
<dbReference type="SUPFAM" id="SSF47384">
    <property type="entry name" value="Homodimeric domain of signal transducing histidine kinase"/>
    <property type="match status" value="1"/>
</dbReference>